<keyword evidence="2" id="KW-1185">Reference proteome</keyword>
<gene>
    <name evidence="1" type="ORF">Anas_01360</name>
</gene>
<evidence type="ECO:0000313" key="2">
    <source>
        <dbReference type="Proteomes" id="UP000326759"/>
    </source>
</evidence>
<organism evidence="1 2">
    <name type="scientific">Armadillidium nasatum</name>
    <dbReference type="NCBI Taxonomy" id="96803"/>
    <lineage>
        <taxon>Eukaryota</taxon>
        <taxon>Metazoa</taxon>
        <taxon>Ecdysozoa</taxon>
        <taxon>Arthropoda</taxon>
        <taxon>Crustacea</taxon>
        <taxon>Multicrustacea</taxon>
        <taxon>Malacostraca</taxon>
        <taxon>Eumalacostraca</taxon>
        <taxon>Peracarida</taxon>
        <taxon>Isopoda</taxon>
        <taxon>Oniscidea</taxon>
        <taxon>Crinocheta</taxon>
        <taxon>Armadillidiidae</taxon>
        <taxon>Armadillidium</taxon>
    </lineage>
</organism>
<dbReference type="EMBL" id="SEYY01010811">
    <property type="protein sequence ID" value="KAB7501389.1"/>
    <property type="molecule type" value="Genomic_DNA"/>
</dbReference>
<accession>A0A5N5T5J3</accession>
<proteinExistence type="predicted"/>
<protein>
    <submittedName>
        <fullName evidence="1">Uncharacterized protein</fullName>
    </submittedName>
</protein>
<evidence type="ECO:0000313" key="1">
    <source>
        <dbReference type="EMBL" id="KAB7501389.1"/>
    </source>
</evidence>
<dbReference type="OrthoDB" id="6478865at2759"/>
<comment type="caution">
    <text evidence="1">The sequence shown here is derived from an EMBL/GenBank/DDBJ whole genome shotgun (WGS) entry which is preliminary data.</text>
</comment>
<dbReference type="AlphaFoldDB" id="A0A5N5T5J3"/>
<sequence length="82" mass="9289">MLINLGYLHAMVIDSIPIGNARKQTKWSAGTYNVTFEADVDDVQLDGLTIFECHMTIPQTDVAMKKTIKYVPQTLPNIHQRK</sequence>
<reference evidence="1 2" key="1">
    <citation type="journal article" date="2019" name="PLoS Biol.">
        <title>Sex chromosomes control vertical transmission of feminizing Wolbachia symbionts in an isopod.</title>
        <authorList>
            <person name="Becking T."/>
            <person name="Chebbi M.A."/>
            <person name="Giraud I."/>
            <person name="Moumen B."/>
            <person name="Laverre T."/>
            <person name="Caubet Y."/>
            <person name="Peccoud J."/>
            <person name="Gilbert C."/>
            <person name="Cordaux R."/>
        </authorList>
    </citation>
    <scope>NUCLEOTIDE SEQUENCE [LARGE SCALE GENOMIC DNA]</scope>
    <source>
        <strain evidence="1">ANa2</strain>
        <tissue evidence="1">Whole body excluding digestive tract and cuticle</tissue>
    </source>
</reference>
<name>A0A5N5T5J3_9CRUS</name>
<dbReference type="Proteomes" id="UP000326759">
    <property type="component" value="Unassembled WGS sequence"/>
</dbReference>